<evidence type="ECO:0000313" key="3">
    <source>
        <dbReference type="Proteomes" id="UP000784294"/>
    </source>
</evidence>
<dbReference type="AlphaFoldDB" id="A0A3S5BJU5"/>
<proteinExistence type="predicted"/>
<keyword evidence="3" id="KW-1185">Reference proteome</keyword>
<sequence>MTRPPPTSRTRPSRPASPRRPPLSPASGLVHSSSGFIAYSPEPFVIASRRSSPKAMTTQPQTASNCPTWPTRPQRRNGGHNWNRSSRPSTRTLQMAILPTLKGSWIIGRCSTSFISSLDTRRMEKATPFTPTPSSRPSCWVESPRNA</sequence>
<feature type="compositionally biased region" description="Polar residues" evidence="1">
    <location>
        <begin position="54"/>
        <end position="68"/>
    </location>
</feature>
<feature type="compositionally biased region" description="Polar residues" evidence="1">
    <location>
        <begin position="80"/>
        <end position="91"/>
    </location>
</feature>
<organism evidence="2 3">
    <name type="scientific">Protopolystoma xenopodis</name>
    <dbReference type="NCBI Taxonomy" id="117903"/>
    <lineage>
        <taxon>Eukaryota</taxon>
        <taxon>Metazoa</taxon>
        <taxon>Spiralia</taxon>
        <taxon>Lophotrochozoa</taxon>
        <taxon>Platyhelminthes</taxon>
        <taxon>Monogenea</taxon>
        <taxon>Polyopisthocotylea</taxon>
        <taxon>Polystomatidea</taxon>
        <taxon>Polystomatidae</taxon>
        <taxon>Protopolystoma</taxon>
    </lineage>
</organism>
<gene>
    <name evidence="2" type="ORF">PXEA_LOCUS20375</name>
</gene>
<reference evidence="2" key="1">
    <citation type="submission" date="2018-11" db="EMBL/GenBank/DDBJ databases">
        <authorList>
            <consortium name="Pathogen Informatics"/>
        </authorList>
    </citation>
    <scope>NUCLEOTIDE SEQUENCE</scope>
</reference>
<name>A0A3S5BJU5_9PLAT</name>
<comment type="caution">
    <text evidence="2">The sequence shown here is derived from an EMBL/GenBank/DDBJ whole genome shotgun (WGS) entry which is preliminary data.</text>
</comment>
<feature type="compositionally biased region" description="Low complexity" evidence="1">
    <location>
        <begin position="127"/>
        <end position="138"/>
    </location>
</feature>
<feature type="region of interest" description="Disordered" evidence="1">
    <location>
        <begin position="49"/>
        <end position="91"/>
    </location>
</feature>
<dbReference type="EMBL" id="CAAALY010083795">
    <property type="protein sequence ID" value="VEL26935.1"/>
    <property type="molecule type" value="Genomic_DNA"/>
</dbReference>
<dbReference type="Proteomes" id="UP000784294">
    <property type="component" value="Unassembled WGS sequence"/>
</dbReference>
<feature type="region of interest" description="Disordered" evidence="1">
    <location>
        <begin position="125"/>
        <end position="147"/>
    </location>
</feature>
<accession>A0A3S5BJU5</accession>
<feature type="region of interest" description="Disordered" evidence="1">
    <location>
        <begin position="1"/>
        <end position="35"/>
    </location>
</feature>
<protein>
    <submittedName>
        <fullName evidence="2">Uncharacterized protein</fullName>
    </submittedName>
</protein>
<evidence type="ECO:0000256" key="1">
    <source>
        <dbReference type="SAM" id="MobiDB-lite"/>
    </source>
</evidence>
<evidence type="ECO:0000313" key="2">
    <source>
        <dbReference type="EMBL" id="VEL26935.1"/>
    </source>
</evidence>